<evidence type="ECO:0000259" key="6">
    <source>
        <dbReference type="Pfam" id="PF22590"/>
    </source>
</evidence>
<proteinExistence type="predicted"/>
<dbReference type="GO" id="GO:0016787">
    <property type="term" value="F:hydrolase activity"/>
    <property type="evidence" value="ECO:0007669"/>
    <property type="project" value="UniProtKB-KW"/>
</dbReference>
<dbReference type="GO" id="GO:0004386">
    <property type="term" value="F:helicase activity"/>
    <property type="evidence" value="ECO:0007669"/>
    <property type="project" value="UniProtKB-KW"/>
</dbReference>
<evidence type="ECO:0000256" key="1">
    <source>
        <dbReference type="ARBA" id="ARBA00022741"/>
    </source>
</evidence>
<keyword evidence="2" id="KW-0378">Hydrolase</keyword>
<dbReference type="Pfam" id="PF22590">
    <property type="entry name" value="Cas3-like_C_2"/>
    <property type="match status" value="1"/>
</dbReference>
<dbReference type="NCBIfam" id="TIGR01587">
    <property type="entry name" value="cas3_core"/>
    <property type="match status" value="1"/>
</dbReference>
<keyword evidence="4" id="KW-0067">ATP-binding</keyword>
<dbReference type="EMBL" id="DRYQ01000115">
    <property type="protein sequence ID" value="HHQ51228.1"/>
    <property type="molecule type" value="Genomic_DNA"/>
</dbReference>
<evidence type="ECO:0000256" key="5">
    <source>
        <dbReference type="ARBA" id="ARBA00023118"/>
    </source>
</evidence>
<dbReference type="InterPro" id="IPR027417">
    <property type="entry name" value="P-loop_NTPase"/>
</dbReference>
<sequence>MVKLLIETGKRLLDIVLENISKLSAFDKVFVIEAPTGYGKSVGAPAIAALNHEKEFSFNFIHVLPLRAIVEDLYICKYLYALGVQSSECNRAPPKAFCEALKVLGVSEKDVAYQMGFDYMLRGVGRKEPTYDAKVVISTLDSFAYNFLRIPVTELFREVKHYATPRARIFTATLFLDEVHMINRFEDEASDNVLALLKVLIEFSLVTQTPLVMASATLWSAFRNSIRQWSKDRVVFFTISKEDSKSGTHICVRDREYENLAKSVKWRTSIVDEKDLLSKVVEHVEKGERVLVVRDRISDAVDLYSKLALKEDEKALLHGRLCLGDRERALEKSKNAKVVVATPMIEAGVDWDFDVGFRDATNIPSIVQVFGRVCRNRTDCEGEVYLVKTSNSLGSLLDFVNNHKNIDWRIPYSYTSDRGEDVVGYQHILELQKAEVRESLRAEIIFRGLIAPIALPPSYINTAIDEYGHSLLKKPLAQFYVHGVQGLKAAKSVYDVISSTFTYTYDIVERGGSV</sequence>
<evidence type="ECO:0000256" key="4">
    <source>
        <dbReference type="ARBA" id="ARBA00022840"/>
    </source>
</evidence>
<evidence type="ECO:0000313" key="7">
    <source>
        <dbReference type="EMBL" id="HHQ51228.1"/>
    </source>
</evidence>
<evidence type="ECO:0000256" key="3">
    <source>
        <dbReference type="ARBA" id="ARBA00022806"/>
    </source>
</evidence>
<protein>
    <submittedName>
        <fullName evidence="7">CRISPR-associated helicase Cas3</fullName>
    </submittedName>
</protein>
<dbReference type="GO" id="GO:0005524">
    <property type="term" value="F:ATP binding"/>
    <property type="evidence" value="ECO:0007669"/>
    <property type="project" value="UniProtKB-KW"/>
</dbReference>
<dbReference type="GO" id="GO:0051607">
    <property type="term" value="P:defense response to virus"/>
    <property type="evidence" value="ECO:0007669"/>
    <property type="project" value="UniProtKB-KW"/>
</dbReference>
<name>A0A7J3Z910_9CREN</name>
<comment type="caution">
    <text evidence="7">The sequence shown here is derived from an EMBL/GenBank/DDBJ whole genome shotgun (WGS) entry which is preliminary data.</text>
</comment>
<dbReference type="InterPro" id="IPR054712">
    <property type="entry name" value="Cas3-like_dom"/>
</dbReference>
<dbReference type="InterPro" id="IPR006474">
    <property type="entry name" value="Helicase_Cas3_CRISPR-ass_core"/>
</dbReference>
<reference evidence="7" key="1">
    <citation type="journal article" date="2020" name="mSystems">
        <title>Genome- and Community-Level Interaction Insights into Carbon Utilization and Element Cycling Functions of Hydrothermarchaeota in Hydrothermal Sediment.</title>
        <authorList>
            <person name="Zhou Z."/>
            <person name="Liu Y."/>
            <person name="Xu W."/>
            <person name="Pan J."/>
            <person name="Luo Z.H."/>
            <person name="Li M."/>
        </authorList>
    </citation>
    <scope>NUCLEOTIDE SEQUENCE [LARGE SCALE GENOMIC DNA]</scope>
    <source>
        <strain evidence="7">SpSt-1105</strain>
    </source>
</reference>
<dbReference type="AlphaFoldDB" id="A0A7J3Z910"/>
<keyword evidence="1" id="KW-0547">Nucleotide-binding</keyword>
<keyword evidence="3" id="KW-0347">Helicase</keyword>
<accession>A0A7J3Z910</accession>
<keyword evidence="5" id="KW-0051">Antiviral defense</keyword>
<feature type="domain" description="CRISPR-associated nuclease/helicase Cas3" evidence="6">
    <location>
        <begin position="287"/>
        <end position="377"/>
    </location>
</feature>
<evidence type="ECO:0000256" key="2">
    <source>
        <dbReference type="ARBA" id="ARBA00022801"/>
    </source>
</evidence>
<dbReference type="Gene3D" id="3.40.50.300">
    <property type="entry name" value="P-loop containing nucleotide triphosphate hydrolases"/>
    <property type="match status" value="2"/>
</dbReference>
<organism evidence="7">
    <name type="scientific">Ignisphaera aggregans</name>
    <dbReference type="NCBI Taxonomy" id="334771"/>
    <lineage>
        <taxon>Archaea</taxon>
        <taxon>Thermoproteota</taxon>
        <taxon>Thermoprotei</taxon>
        <taxon>Desulfurococcales</taxon>
        <taxon>Desulfurococcaceae</taxon>
        <taxon>Ignisphaera</taxon>
    </lineage>
</organism>
<dbReference type="SUPFAM" id="SSF52540">
    <property type="entry name" value="P-loop containing nucleoside triphosphate hydrolases"/>
    <property type="match status" value="1"/>
</dbReference>
<gene>
    <name evidence="7" type="primary">cas3</name>
    <name evidence="7" type="ORF">ENM66_07775</name>
</gene>